<dbReference type="Gene3D" id="3.90.76.10">
    <property type="entry name" value="Dipeptide-binding Protein, Domain 1"/>
    <property type="match status" value="1"/>
</dbReference>
<evidence type="ECO:0000256" key="1">
    <source>
        <dbReference type="SAM" id="SignalP"/>
    </source>
</evidence>
<dbReference type="Pfam" id="PF00496">
    <property type="entry name" value="SBP_bac_5"/>
    <property type="match status" value="1"/>
</dbReference>
<dbReference type="PIRSF" id="PIRSF002741">
    <property type="entry name" value="MppA"/>
    <property type="match status" value="1"/>
</dbReference>
<evidence type="ECO:0000313" key="6">
    <source>
        <dbReference type="Proteomes" id="UP000386281"/>
    </source>
</evidence>
<dbReference type="InterPro" id="IPR000914">
    <property type="entry name" value="SBP_5_dom"/>
</dbReference>
<dbReference type="CDD" id="cd08501">
    <property type="entry name" value="PBP2_Lpqw"/>
    <property type="match status" value="1"/>
</dbReference>
<dbReference type="Gene3D" id="3.40.190.10">
    <property type="entry name" value="Periplasmic binding protein-like II"/>
    <property type="match status" value="1"/>
</dbReference>
<evidence type="ECO:0000313" key="3">
    <source>
        <dbReference type="EMBL" id="PAK95735.1"/>
    </source>
</evidence>
<dbReference type="GO" id="GO:0043190">
    <property type="term" value="C:ATP-binding cassette (ABC) transporter complex"/>
    <property type="evidence" value="ECO:0007669"/>
    <property type="project" value="InterPro"/>
</dbReference>
<dbReference type="PANTHER" id="PTHR30290:SF65">
    <property type="entry name" value="MONOACYL PHOSPHATIDYLINOSITOL TETRAMANNOSIDE-BINDING PROTEIN LPQW-RELATED"/>
    <property type="match status" value="1"/>
</dbReference>
<dbReference type="EMBL" id="NCWY01000006">
    <property type="protein sequence ID" value="PAK95735.1"/>
    <property type="molecule type" value="Genomic_DNA"/>
</dbReference>
<dbReference type="InterPro" id="IPR030678">
    <property type="entry name" value="Peptide/Ni-bd"/>
</dbReference>
<dbReference type="PANTHER" id="PTHR30290">
    <property type="entry name" value="PERIPLASMIC BINDING COMPONENT OF ABC TRANSPORTER"/>
    <property type="match status" value="1"/>
</dbReference>
<dbReference type="EMBL" id="CAACXN010000015">
    <property type="protein sequence ID" value="VEW14408.1"/>
    <property type="molecule type" value="Genomic_DNA"/>
</dbReference>
<gene>
    <name evidence="3" type="ORF">B8X04_08270</name>
    <name evidence="4" type="ORF">NCTC12391_02548</name>
</gene>
<reference evidence="4 6" key="2">
    <citation type="submission" date="2019-02" db="EMBL/GenBank/DDBJ databases">
        <authorList>
            <consortium name="Pathogen Informatics"/>
        </authorList>
    </citation>
    <scope>NUCLEOTIDE SEQUENCE [LARGE SCALE GENOMIC DNA]</scope>
    <source>
        <strain evidence="4 6">3012STDY7078520</strain>
    </source>
</reference>
<feature type="domain" description="Solute-binding protein family 5" evidence="2">
    <location>
        <begin position="113"/>
        <end position="482"/>
    </location>
</feature>
<proteinExistence type="predicted"/>
<keyword evidence="1" id="KW-0732">Signal</keyword>
<dbReference type="InterPro" id="IPR039424">
    <property type="entry name" value="SBP_5"/>
</dbReference>
<evidence type="ECO:0000259" key="2">
    <source>
        <dbReference type="Pfam" id="PF00496"/>
    </source>
</evidence>
<dbReference type="Proteomes" id="UP000386281">
    <property type="component" value="Unassembled WGS sequence"/>
</dbReference>
<organism evidence="3 5">
    <name type="scientific">Brevibacterium casei</name>
    <dbReference type="NCBI Taxonomy" id="33889"/>
    <lineage>
        <taxon>Bacteria</taxon>
        <taxon>Bacillati</taxon>
        <taxon>Actinomycetota</taxon>
        <taxon>Actinomycetes</taxon>
        <taxon>Micrococcales</taxon>
        <taxon>Brevibacteriaceae</taxon>
        <taxon>Brevibacterium</taxon>
    </lineage>
</organism>
<protein>
    <submittedName>
        <fullName evidence="3">Peptide ABC transporter substrate-binding protein</fullName>
    </submittedName>
    <submittedName>
        <fullName evidence="4">Probable monoacyl phosphatidylinositol tetramannoside-binding protein LpqW</fullName>
    </submittedName>
</protein>
<dbReference type="Proteomes" id="UP000216867">
    <property type="component" value="Unassembled WGS sequence"/>
</dbReference>
<evidence type="ECO:0000313" key="5">
    <source>
        <dbReference type="Proteomes" id="UP000216867"/>
    </source>
</evidence>
<evidence type="ECO:0000313" key="4">
    <source>
        <dbReference type="EMBL" id="VEW14408.1"/>
    </source>
</evidence>
<feature type="signal peptide" evidence="1">
    <location>
        <begin position="1"/>
        <end position="23"/>
    </location>
</feature>
<dbReference type="GO" id="GO:1904680">
    <property type="term" value="F:peptide transmembrane transporter activity"/>
    <property type="evidence" value="ECO:0007669"/>
    <property type="project" value="TreeGrafter"/>
</dbReference>
<accession>A0A269ZDB2</accession>
<dbReference type="Gene3D" id="3.10.105.10">
    <property type="entry name" value="Dipeptide-binding Protein, Domain 3"/>
    <property type="match status" value="1"/>
</dbReference>
<dbReference type="SUPFAM" id="SSF53850">
    <property type="entry name" value="Periplasmic binding protein-like II"/>
    <property type="match status" value="1"/>
</dbReference>
<name>A0A269ZDB2_9MICO</name>
<sequence>MMIRMRRATVVVAATAALGLALSGCQQQNNGSGGVDSDKADKEISALPTTDYQKASYDEVADGGTLTYPMTEIPASLNYYHADGAHVDNNNLYGTSLGGPISIKADGTWEVDKNYAESVEVASEDPLVIDVKLNKDAVWEDGTPIDVEDYKAFWKTRDGKSDEYQVASTKGYEDIESIEPGADKYEVKVTFKTPNIDWPNYIAAPLPNEISEDPEVFNKEYTKKVLPSNGPFKAESVDNKSGVITMVRNDKWWGQTPKLEKVVFKVVSQAQQAQAYANKEIDVVDVGTDGDAYQTANNREDGAIYKSQGMQWTHLTMNAEKGALKNQEVRDAIGRAVNREAIAQAAIGPVEAPVTLVNNYTFMPGQKGYQDNTGGSLDFDPEAAKKILDDAGWTPGDGGVREKDGEKLQFKIVVPADTASNAQRAEQIMKDLNEVGFKIELETVPVAAYFADNILNGNFDMATFTWEGTAFPISSGSNLFYPADSEQNYSKISSDEIGEKFKAATATLDEEEARKLANEGDAAIFKLKPVIPIYPTPYVWGVKDDIVSLGPRQLETPDWTTIGFKD</sequence>
<reference evidence="3 5" key="1">
    <citation type="submission" date="2017-04" db="EMBL/GenBank/DDBJ databases">
        <title>Kefir bacterial isolates.</title>
        <authorList>
            <person name="Kim Y."/>
            <person name="Blasche S."/>
            <person name="Patil K.R."/>
        </authorList>
    </citation>
    <scope>NUCLEOTIDE SEQUENCE [LARGE SCALE GENOMIC DNA]</scope>
    <source>
        <strain evidence="3 5">OG2</strain>
    </source>
</reference>
<feature type="chain" id="PRO_5038223462" evidence="1">
    <location>
        <begin position="24"/>
        <end position="566"/>
    </location>
</feature>
<dbReference type="GO" id="GO:0042597">
    <property type="term" value="C:periplasmic space"/>
    <property type="evidence" value="ECO:0007669"/>
    <property type="project" value="UniProtKB-ARBA"/>
</dbReference>
<dbReference type="PROSITE" id="PS51257">
    <property type="entry name" value="PROKAR_LIPOPROTEIN"/>
    <property type="match status" value="1"/>
</dbReference>
<dbReference type="AlphaFoldDB" id="A0A269ZDB2"/>
<dbReference type="GO" id="GO:0015833">
    <property type="term" value="P:peptide transport"/>
    <property type="evidence" value="ECO:0007669"/>
    <property type="project" value="TreeGrafter"/>
</dbReference>